<feature type="transmembrane region" description="Helical" evidence="1">
    <location>
        <begin position="238"/>
        <end position="256"/>
    </location>
</feature>
<dbReference type="EMBL" id="PVNH01000012">
    <property type="protein sequence ID" value="PRX44181.1"/>
    <property type="molecule type" value="Genomic_DNA"/>
</dbReference>
<accession>A0A2T0LM73</accession>
<feature type="domain" description="DUF4350" evidence="2">
    <location>
        <begin position="51"/>
        <end position="206"/>
    </location>
</feature>
<proteinExistence type="predicted"/>
<dbReference type="InterPro" id="IPR025646">
    <property type="entry name" value="DUF4350"/>
</dbReference>
<protein>
    <submittedName>
        <fullName evidence="3">Uncharacterized protein DUF4350</fullName>
    </submittedName>
</protein>
<evidence type="ECO:0000259" key="2">
    <source>
        <dbReference type="Pfam" id="PF14258"/>
    </source>
</evidence>
<dbReference type="AlphaFoldDB" id="A0A2T0LM73"/>
<name>A0A2T0LM73_9PSEU</name>
<gene>
    <name evidence="3" type="ORF">B0I33_11259</name>
</gene>
<dbReference type="Pfam" id="PF14258">
    <property type="entry name" value="DUF4350"/>
    <property type="match status" value="1"/>
</dbReference>
<dbReference type="Proteomes" id="UP000238362">
    <property type="component" value="Unassembled WGS sequence"/>
</dbReference>
<keyword evidence="1" id="KW-0472">Membrane</keyword>
<keyword evidence="4" id="KW-1185">Reference proteome</keyword>
<keyword evidence="1" id="KW-0812">Transmembrane</keyword>
<sequence length="377" mass="38585">MTAADTSVSPDARRVWRAARAPVVIVLAVLLTGVVLVLARGGGDAALDPRSYGPGGTRALTRLLAEQGVRVEPVYSSADADPAGATVLVARPGLVEPDTLAALARRSAHLVLVAPDEAALEAVADAVTTAGDGQLGTEARPPDCALPAATGAGVAELGGTAYRGPVTCYGGGLARAGDVTVLAGGHPLTNGALAEEGNAALAMRLLGAHERLVWYLPSAGDPGLRDGDRSLYALLPRGWVFGAVQAGIAVALLALWRARRLGRVVTEPLPVVVRAAETVEGRARLYRRAAAADHAAQALREASLRRLRPLAGLGRDAAPETVVAAVAARTGRAPAEVGAVLYGPAWPGGPPPLTDDSQLVRLADALDALERESEVRQ</sequence>
<dbReference type="RefSeq" id="WP_181193458.1">
    <property type="nucleotide sequence ID" value="NZ_PVNH01000012.1"/>
</dbReference>
<evidence type="ECO:0000313" key="3">
    <source>
        <dbReference type="EMBL" id="PRX44181.1"/>
    </source>
</evidence>
<feature type="transmembrane region" description="Helical" evidence="1">
    <location>
        <begin position="21"/>
        <end position="39"/>
    </location>
</feature>
<evidence type="ECO:0000313" key="4">
    <source>
        <dbReference type="Proteomes" id="UP000238362"/>
    </source>
</evidence>
<comment type="caution">
    <text evidence="3">The sequence shown here is derived from an EMBL/GenBank/DDBJ whole genome shotgun (WGS) entry which is preliminary data.</text>
</comment>
<evidence type="ECO:0000256" key="1">
    <source>
        <dbReference type="SAM" id="Phobius"/>
    </source>
</evidence>
<reference evidence="3 4" key="1">
    <citation type="submission" date="2018-03" db="EMBL/GenBank/DDBJ databases">
        <title>Genomic Encyclopedia of Type Strains, Phase III (KMG-III): the genomes of soil and plant-associated and newly described type strains.</title>
        <authorList>
            <person name="Whitman W."/>
        </authorList>
    </citation>
    <scope>NUCLEOTIDE SEQUENCE [LARGE SCALE GENOMIC DNA]</scope>
    <source>
        <strain evidence="3 4">CGMCC 4.7125</strain>
    </source>
</reference>
<keyword evidence="1" id="KW-1133">Transmembrane helix</keyword>
<organism evidence="3 4">
    <name type="scientific">Prauserella shujinwangii</name>
    <dbReference type="NCBI Taxonomy" id="1453103"/>
    <lineage>
        <taxon>Bacteria</taxon>
        <taxon>Bacillati</taxon>
        <taxon>Actinomycetota</taxon>
        <taxon>Actinomycetes</taxon>
        <taxon>Pseudonocardiales</taxon>
        <taxon>Pseudonocardiaceae</taxon>
        <taxon>Prauserella</taxon>
    </lineage>
</organism>